<keyword evidence="1" id="KW-1133">Transmembrane helix</keyword>
<feature type="transmembrane region" description="Helical" evidence="1">
    <location>
        <begin position="156"/>
        <end position="179"/>
    </location>
</feature>
<dbReference type="GO" id="GO:0005886">
    <property type="term" value="C:plasma membrane"/>
    <property type="evidence" value="ECO:0007669"/>
    <property type="project" value="TreeGrafter"/>
</dbReference>
<dbReference type="RefSeq" id="WP_188215976.1">
    <property type="nucleotide sequence ID" value="NZ_BAABGH010000005.1"/>
</dbReference>
<dbReference type="Pfam" id="PF03729">
    <property type="entry name" value="DUF308"/>
    <property type="match status" value="2"/>
</dbReference>
<comment type="caution">
    <text evidence="2">The sequence shown here is derived from an EMBL/GenBank/DDBJ whole genome shotgun (WGS) entry which is preliminary data.</text>
</comment>
<dbReference type="InterPro" id="IPR052712">
    <property type="entry name" value="Acid_resist_chaperone_HdeD"/>
</dbReference>
<feature type="transmembrane region" description="Helical" evidence="1">
    <location>
        <begin position="16"/>
        <end position="35"/>
    </location>
</feature>
<gene>
    <name evidence="2" type="ORF">ICJ84_08540</name>
</gene>
<sequence length="213" mass="23888">MKAQFLKTIRNSIKHWYIPLIVGLLFVGLGIYTLVSPVETFLALAFVFSISFMLSGISEIAFAIANKEEMDNWGWNLAFGIMTLLIGILLMSKPEISLTTLSFYIGFLILFRSMMGVSYALELKHYGVLDWGNLMIISVLGILFSLLLLWNPVFAGMTIIFCIGLTLIAGGAFSIYLSLKLKKLNAMPGKISEELKGRYEAIKQEMHDELNKK</sequence>
<feature type="transmembrane region" description="Helical" evidence="1">
    <location>
        <begin position="128"/>
        <end position="150"/>
    </location>
</feature>
<name>A0A8J6Q925_9FLAO</name>
<proteinExistence type="predicted"/>
<protein>
    <submittedName>
        <fullName evidence="2">DUF308 domain-containing protein</fullName>
    </submittedName>
</protein>
<feature type="transmembrane region" description="Helical" evidence="1">
    <location>
        <begin position="103"/>
        <end position="121"/>
    </location>
</feature>
<keyword evidence="1" id="KW-0812">Transmembrane</keyword>
<evidence type="ECO:0000313" key="2">
    <source>
        <dbReference type="EMBL" id="MBD0835480.1"/>
    </source>
</evidence>
<feature type="transmembrane region" description="Helical" evidence="1">
    <location>
        <begin position="41"/>
        <end position="66"/>
    </location>
</feature>
<keyword evidence="3" id="KW-1185">Reference proteome</keyword>
<reference evidence="2" key="2">
    <citation type="submission" date="2020-09" db="EMBL/GenBank/DDBJ databases">
        <authorList>
            <person name="Wu Z."/>
        </authorList>
    </citation>
    <scope>NUCLEOTIDE SEQUENCE</scope>
    <source>
        <strain evidence="2">SC17</strain>
    </source>
</reference>
<evidence type="ECO:0000256" key="1">
    <source>
        <dbReference type="SAM" id="Phobius"/>
    </source>
</evidence>
<dbReference type="InterPro" id="IPR005325">
    <property type="entry name" value="DUF308_memb"/>
</dbReference>
<reference evidence="2" key="1">
    <citation type="journal article" date="2013" name="Int. J. Syst. Evol. Microbiol.">
        <title>Aestuariibaculum suncheonense gen. nov., sp. nov., a marine bacterium of the family Flavobacteriaceae isolated from a tidal flat and emended descriptions of the genera Gaetbulibacter and Tamlana.</title>
        <authorList>
            <person name="Jeong S.H."/>
            <person name="Park M.S."/>
            <person name="Jin H.M."/>
            <person name="Lee K."/>
            <person name="Park W."/>
            <person name="Jeon C.O."/>
        </authorList>
    </citation>
    <scope>NUCLEOTIDE SEQUENCE</scope>
    <source>
        <strain evidence="2">SC17</strain>
    </source>
</reference>
<dbReference type="PANTHER" id="PTHR34989:SF1">
    <property type="entry name" value="PROTEIN HDED"/>
    <property type="match status" value="1"/>
</dbReference>
<evidence type="ECO:0000313" key="3">
    <source>
        <dbReference type="Proteomes" id="UP000602057"/>
    </source>
</evidence>
<dbReference type="EMBL" id="JACVXC010000003">
    <property type="protein sequence ID" value="MBD0835480.1"/>
    <property type="molecule type" value="Genomic_DNA"/>
</dbReference>
<dbReference type="Proteomes" id="UP000602057">
    <property type="component" value="Unassembled WGS sequence"/>
</dbReference>
<organism evidence="2 3">
    <name type="scientific">Aestuariibaculum suncheonense</name>
    <dbReference type="NCBI Taxonomy" id="1028745"/>
    <lineage>
        <taxon>Bacteria</taxon>
        <taxon>Pseudomonadati</taxon>
        <taxon>Bacteroidota</taxon>
        <taxon>Flavobacteriia</taxon>
        <taxon>Flavobacteriales</taxon>
        <taxon>Flavobacteriaceae</taxon>
    </lineage>
</organism>
<accession>A0A8J6Q925</accession>
<feature type="transmembrane region" description="Helical" evidence="1">
    <location>
        <begin position="73"/>
        <end position="91"/>
    </location>
</feature>
<dbReference type="PANTHER" id="PTHR34989">
    <property type="entry name" value="PROTEIN HDED"/>
    <property type="match status" value="1"/>
</dbReference>
<keyword evidence="1" id="KW-0472">Membrane</keyword>
<dbReference type="AlphaFoldDB" id="A0A8J6Q925"/>